<accession>A0A1F4V1H8</accession>
<evidence type="ECO:0000313" key="3">
    <source>
        <dbReference type="Proteomes" id="UP000177458"/>
    </source>
</evidence>
<comment type="caution">
    <text evidence="2">The sequence shown here is derived from an EMBL/GenBank/DDBJ whole genome shotgun (WGS) entry which is preliminary data.</text>
</comment>
<evidence type="ECO:0000256" key="1">
    <source>
        <dbReference type="SAM" id="MobiDB-lite"/>
    </source>
</evidence>
<dbReference type="EMBL" id="MEVF01000003">
    <property type="protein sequence ID" value="OGC51012.1"/>
    <property type="molecule type" value="Genomic_DNA"/>
</dbReference>
<dbReference type="Proteomes" id="UP000177458">
    <property type="component" value="Unassembled WGS sequence"/>
</dbReference>
<feature type="region of interest" description="Disordered" evidence="1">
    <location>
        <begin position="237"/>
        <end position="259"/>
    </location>
</feature>
<gene>
    <name evidence="2" type="ORF">A3A69_01135</name>
</gene>
<organism evidence="2 3">
    <name type="scientific">candidate division WWE3 bacterium RIFCSPLOWO2_01_FULL_37_15</name>
    <dbReference type="NCBI Taxonomy" id="1802622"/>
    <lineage>
        <taxon>Bacteria</taxon>
        <taxon>Katanobacteria</taxon>
    </lineage>
</organism>
<evidence type="ECO:0000313" key="2">
    <source>
        <dbReference type="EMBL" id="OGC51012.1"/>
    </source>
</evidence>
<proteinExistence type="predicted"/>
<reference evidence="2 3" key="1">
    <citation type="journal article" date="2016" name="Nat. Commun.">
        <title>Thousands of microbial genomes shed light on interconnected biogeochemical processes in an aquifer system.</title>
        <authorList>
            <person name="Anantharaman K."/>
            <person name="Brown C.T."/>
            <person name="Hug L.A."/>
            <person name="Sharon I."/>
            <person name="Castelle C.J."/>
            <person name="Probst A.J."/>
            <person name="Thomas B.C."/>
            <person name="Singh A."/>
            <person name="Wilkins M.J."/>
            <person name="Karaoz U."/>
            <person name="Brodie E.L."/>
            <person name="Williams K.H."/>
            <person name="Hubbard S.S."/>
            <person name="Banfield J.F."/>
        </authorList>
    </citation>
    <scope>NUCLEOTIDE SEQUENCE [LARGE SCALE GENOMIC DNA]</scope>
</reference>
<feature type="compositionally biased region" description="Basic and acidic residues" evidence="1">
    <location>
        <begin position="237"/>
        <end position="246"/>
    </location>
</feature>
<sequence>MLSRSSDEAMTAREVVSAFEEVLANLPSDTAIENLSPIDVAHYYEALAQETRDGAREFAEGVTLHVEEEAHAYKSRVQQAEDYIEMAKRLSRVSSAGDDAEIYEGLRETRKHVLRERKRQEIQRLKDELTEMDRSLMHVRRPIGYPPDSDENHDYIYDLMYKQNRVEHILLLADIYAKQAEEEAEHTIGPGRRYEQNADTLREWVSDLDSDDPSKQDISRERIREFLRDRRDHLSAERGNHIREKPGYIPDSKLADRYN</sequence>
<dbReference type="AlphaFoldDB" id="A0A1F4V1H8"/>
<name>A0A1F4V1H8_UNCKA</name>
<protein>
    <submittedName>
        <fullName evidence="2">Uncharacterized protein</fullName>
    </submittedName>
</protein>